<dbReference type="PANTHER" id="PTHR47643:SF2">
    <property type="entry name" value="TPR DOMAIN PROTEIN (AFU_ORTHOLOGUE AFUA_5G12710)"/>
    <property type="match status" value="1"/>
</dbReference>
<dbReference type="SMART" id="SM00317">
    <property type="entry name" value="SET"/>
    <property type="match status" value="1"/>
</dbReference>
<dbReference type="InterPro" id="IPR053209">
    <property type="entry name" value="Gramillin-biosynth_MTr"/>
</dbReference>
<sequence>MNINDVSDKSWVIERIGYWQRHLDEAALHQGMSIVHYPPAGRLISSLTEGIQECNGRDSALRSNNPTLDLQWGDYSILMYPYLPCVLPVADLEPIFINDMKLETHHRGRKTLLRVLAPPERMTGIIIIIVEDEQGTAFTLQACHQPGNVPPEEFMQPGDVFLLKDPYLIKDTTYDLPGVESNRLRVDHLCDIVKLARGDEMIPEKWRRRHQVPSTSLRAQGNEAAEKKEWAKAHRLYTSAIEAAEENTEDRRLAHLNRSLVNLQLGRPEHARKDAKHGNNISPSPAKGLFREALALHELGDFSKSLQRLVKLSRSFPENPATECLGERVMARLREQGEGVYDFRDMYRQAEQTPPLVDCATYSAPVEVRASPGRGNGLFTKVAVSAGQLLLCEKAFGYSYATLEKPETTSVLLNIATKKAYRGGQAGLLAALIHKLQYGSRQMRESFGELHRGDFAASAVVEADGAPIVDSFLVANIMTLNYNGAPRSSYVPPPLARDYSEERRLYNYSRSCSTCGLWLLASRINHSCIANCHRSFIGDMQIIQAARDLDAGSELLVEYRPVQLGETYQGTQAQLSRWGFTCSCEHCLNMEKTCNRILIHRTMVGQKLMDDVLDDLSKAKRMAMWMEKTYPPGAPALDLGWLCLFLAGRFDKEEQWADSIEIVAMGLRAFGFEIETVTPGKRRKPSLTIKRWGHPDYWVPQAFFHLFFAYEAFAPEVCAAVTQYAGLAHSIKYGERETLRDYPWFHFPDEE</sequence>
<dbReference type="PROSITE" id="PS50280">
    <property type="entry name" value="SET"/>
    <property type="match status" value="1"/>
</dbReference>
<dbReference type="SUPFAM" id="SSF82199">
    <property type="entry name" value="SET domain"/>
    <property type="match status" value="1"/>
</dbReference>
<dbReference type="EMBL" id="JAGSXJ010000017">
    <property type="protein sequence ID" value="KAH6683715.1"/>
    <property type="molecule type" value="Genomic_DNA"/>
</dbReference>
<proteinExistence type="predicted"/>
<organism evidence="2 3">
    <name type="scientific">Plectosphaerella plurivora</name>
    <dbReference type="NCBI Taxonomy" id="936078"/>
    <lineage>
        <taxon>Eukaryota</taxon>
        <taxon>Fungi</taxon>
        <taxon>Dikarya</taxon>
        <taxon>Ascomycota</taxon>
        <taxon>Pezizomycotina</taxon>
        <taxon>Sordariomycetes</taxon>
        <taxon>Hypocreomycetidae</taxon>
        <taxon>Glomerellales</taxon>
        <taxon>Plectosphaerellaceae</taxon>
        <taxon>Plectosphaerella</taxon>
    </lineage>
</organism>
<accession>A0A9P8V831</accession>
<gene>
    <name evidence="2" type="ORF">F5X68DRAFT_242651</name>
</gene>
<dbReference type="Gene3D" id="1.25.40.10">
    <property type="entry name" value="Tetratricopeptide repeat domain"/>
    <property type="match status" value="1"/>
</dbReference>
<dbReference type="InterPro" id="IPR046341">
    <property type="entry name" value="SET_dom_sf"/>
</dbReference>
<dbReference type="Gene3D" id="2.170.270.10">
    <property type="entry name" value="SET domain"/>
    <property type="match status" value="1"/>
</dbReference>
<evidence type="ECO:0000259" key="1">
    <source>
        <dbReference type="PROSITE" id="PS50280"/>
    </source>
</evidence>
<dbReference type="PANTHER" id="PTHR47643">
    <property type="entry name" value="TPR DOMAIN PROTEIN (AFU_ORTHOLOGUE AFUA_5G12710)"/>
    <property type="match status" value="1"/>
</dbReference>
<dbReference type="Pfam" id="PF00856">
    <property type="entry name" value="SET"/>
    <property type="match status" value="1"/>
</dbReference>
<dbReference type="Proteomes" id="UP000770015">
    <property type="component" value="Unassembled WGS sequence"/>
</dbReference>
<protein>
    <submittedName>
        <fullName evidence="2">TPR domain protein</fullName>
    </submittedName>
</protein>
<evidence type="ECO:0000313" key="3">
    <source>
        <dbReference type="Proteomes" id="UP000770015"/>
    </source>
</evidence>
<dbReference type="OrthoDB" id="438641at2759"/>
<keyword evidence="3" id="KW-1185">Reference proteome</keyword>
<dbReference type="InterPro" id="IPR011990">
    <property type="entry name" value="TPR-like_helical_dom_sf"/>
</dbReference>
<dbReference type="SUPFAM" id="SSF48452">
    <property type="entry name" value="TPR-like"/>
    <property type="match status" value="1"/>
</dbReference>
<comment type="caution">
    <text evidence="2">The sequence shown here is derived from an EMBL/GenBank/DDBJ whole genome shotgun (WGS) entry which is preliminary data.</text>
</comment>
<dbReference type="CDD" id="cd20071">
    <property type="entry name" value="SET_SMYD"/>
    <property type="match status" value="1"/>
</dbReference>
<reference evidence="2" key="1">
    <citation type="journal article" date="2021" name="Nat. Commun.">
        <title>Genetic determinants of endophytism in the Arabidopsis root mycobiome.</title>
        <authorList>
            <person name="Mesny F."/>
            <person name="Miyauchi S."/>
            <person name="Thiergart T."/>
            <person name="Pickel B."/>
            <person name="Atanasova L."/>
            <person name="Karlsson M."/>
            <person name="Huettel B."/>
            <person name="Barry K.W."/>
            <person name="Haridas S."/>
            <person name="Chen C."/>
            <person name="Bauer D."/>
            <person name="Andreopoulos W."/>
            <person name="Pangilinan J."/>
            <person name="LaButti K."/>
            <person name="Riley R."/>
            <person name="Lipzen A."/>
            <person name="Clum A."/>
            <person name="Drula E."/>
            <person name="Henrissat B."/>
            <person name="Kohler A."/>
            <person name="Grigoriev I.V."/>
            <person name="Martin F.M."/>
            <person name="Hacquard S."/>
        </authorList>
    </citation>
    <scope>NUCLEOTIDE SEQUENCE</scope>
    <source>
        <strain evidence="2">MPI-SDFR-AT-0117</strain>
    </source>
</reference>
<dbReference type="AlphaFoldDB" id="A0A9P8V831"/>
<evidence type="ECO:0000313" key="2">
    <source>
        <dbReference type="EMBL" id="KAH6683715.1"/>
    </source>
</evidence>
<name>A0A9P8V831_9PEZI</name>
<dbReference type="InterPro" id="IPR001214">
    <property type="entry name" value="SET_dom"/>
</dbReference>
<feature type="domain" description="SET" evidence="1">
    <location>
        <begin position="364"/>
        <end position="560"/>
    </location>
</feature>